<dbReference type="GeneID" id="56471198"/>
<feature type="domain" description="VOC" evidence="3">
    <location>
        <begin position="6"/>
        <end position="122"/>
    </location>
</feature>
<dbReference type="GO" id="GO:0051213">
    <property type="term" value="F:dioxygenase activity"/>
    <property type="evidence" value="ECO:0007669"/>
    <property type="project" value="UniProtKB-KW"/>
</dbReference>
<name>A0A223EBK9_9BACI</name>
<dbReference type="InterPro" id="IPR004360">
    <property type="entry name" value="Glyas_Fos-R_dOase_dom"/>
</dbReference>
<dbReference type="EMBL" id="CP017704">
    <property type="protein sequence ID" value="ASS92581.1"/>
    <property type="molecule type" value="Genomic_DNA"/>
</dbReference>
<dbReference type="OrthoDB" id="317332at2"/>
<dbReference type="GO" id="GO:0046872">
    <property type="term" value="F:metal ion binding"/>
    <property type="evidence" value="ECO:0007669"/>
    <property type="project" value="UniProtKB-KW"/>
</dbReference>
<dbReference type="PANTHER" id="PTHR36113">
    <property type="entry name" value="LYASE, PUTATIVE-RELATED-RELATED"/>
    <property type="match status" value="1"/>
</dbReference>
<protein>
    <submittedName>
        <fullName evidence="4">Extradiol ring-cleavage dioxygenase</fullName>
    </submittedName>
</protein>
<dbReference type="InterPro" id="IPR051332">
    <property type="entry name" value="Fosfomycin_Res_Enzymes"/>
</dbReference>
<feature type="domain" description="VOC" evidence="3">
    <location>
        <begin position="139"/>
        <end position="252"/>
    </location>
</feature>
<accession>A0A223EBK9</accession>
<evidence type="ECO:0000313" key="5">
    <source>
        <dbReference type="Proteomes" id="UP000214618"/>
    </source>
</evidence>
<dbReference type="InterPro" id="IPR029068">
    <property type="entry name" value="Glyas_Bleomycin-R_OHBP_Dase"/>
</dbReference>
<keyword evidence="4" id="KW-0223">Dioxygenase</keyword>
<evidence type="ECO:0000256" key="2">
    <source>
        <dbReference type="SAM" id="MobiDB-lite"/>
    </source>
</evidence>
<feature type="compositionally biased region" description="Basic and acidic residues" evidence="2">
    <location>
        <begin position="302"/>
        <end position="312"/>
    </location>
</feature>
<evidence type="ECO:0000259" key="3">
    <source>
        <dbReference type="PROSITE" id="PS51819"/>
    </source>
</evidence>
<dbReference type="SUPFAM" id="SSF54593">
    <property type="entry name" value="Glyoxalase/Bleomycin resistance protein/Dihydroxybiphenyl dioxygenase"/>
    <property type="match status" value="1"/>
</dbReference>
<dbReference type="PANTHER" id="PTHR36113:SF6">
    <property type="entry name" value="FOSFOMYCIN RESISTANCE PROTEIN FOSX"/>
    <property type="match status" value="1"/>
</dbReference>
<dbReference type="Proteomes" id="UP000214618">
    <property type="component" value="Chromosome"/>
</dbReference>
<keyword evidence="1" id="KW-0479">Metal-binding</keyword>
<dbReference type="PROSITE" id="PS51819">
    <property type="entry name" value="VOC"/>
    <property type="match status" value="2"/>
</dbReference>
<dbReference type="CDD" id="cd08362">
    <property type="entry name" value="BphC5-RrK37_N_like"/>
    <property type="match status" value="1"/>
</dbReference>
<dbReference type="InterPro" id="IPR037523">
    <property type="entry name" value="VOC_core"/>
</dbReference>
<dbReference type="RefSeq" id="WP_063233592.1">
    <property type="nucleotide sequence ID" value="NZ_BCVO01000009.1"/>
</dbReference>
<dbReference type="AlphaFoldDB" id="A0A223EBK9"/>
<evidence type="ECO:0000256" key="1">
    <source>
        <dbReference type="ARBA" id="ARBA00022723"/>
    </source>
</evidence>
<evidence type="ECO:0000313" key="4">
    <source>
        <dbReference type="EMBL" id="ASS92581.1"/>
    </source>
</evidence>
<proteinExistence type="predicted"/>
<dbReference type="Pfam" id="PF00903">
    <property type="entry name" value="Glyoxalase"/>
    <property type="match status" value="2"/>
</dbReference>
<sequence length="312" mass="35505">MLGITHLRHISMITPNFDDQAEFYEKVWGLDRVDVPEEENTVYFRGAGPEHHILSLHKGEKRGLHHIAFGMVDKNAVDRAAGILQSKGVRIIEPPGYLDEAGAGYGLRFIDPENRVIELSAWVEVQTSIWSKKNVDPVKLNHVVMNTKNLDMIVEFYTNVLGFKVTDWSEHQMSFLRCNRKHHSIAFNQDEHASVNHIAYEVDSVDELMRGISNVRKAGLSELWGPGRHGPGDNIFCYFQDPGGFVMEYTCYLETIEDESEWRARVWKRVPHLMDQWGIAGPPKPEARKAMGGDPDPGWVDSHIDDSVMAEK</sequence>
<reference evidence="4 5" key="1">
    <citation type="submission" date="2016-10" db="EMBL/GenBank/DDBJ databases">
        <title>The whole genome sequencing and assembly of Bacillus simplex DSM 1321 strain.</title>
        <authorList>
            <person name="Park M.-K."/>
            <person name="Lee Y.-J."/>
            <person name="Yi H."/>
            <person name="Bahn Y.-S."/>
            <person name="Kim J.F."/>
            <person name="Lee D.-W."/>
        </authorList>
    </citation>
    <scope>NUCLEOTIDE SEQUENCE [LARGE SCALE GENOMIC DNA]</scope>
    <source>
        <strain evidence="4 5">DSM 1321</strain>
    </source>
</reference>
<feature type="region of interest" description="Disordered" evidence="2">
    <location>
        <begin position="278"/>
        <end position="312"/>
    </location>
</feature>
<gene>
    <name evidence="4" type="ORF">BS1321_00465</name>
</gene>
<keyword evidence="4" id="KW-0560">Oxidoreductase</keyword>
<organism evidence="4 5">
    <name type="scientific">Peribacillus simplex NBRC 15720 = DSM 1321</name>
    <dbReference type="NCBI Taxonomy" id="1349754"/>
    <lineage>
        <taxon>Bacteria</taxon>
        <taxon>Bacillati</taxon>
        <taxon>Bacillota</taxon>
        <taxon>Bacilli</taxon>
        <taxon>Bacillales</taxon>
        <taxon>Bacillaceae</taxon>
        <taxon>Peribacillus</taxon>
    </lineage>
</organism>
<dbReference type="Gene3D" id="3.10.180.10">
    <property type="entry name" value="2,3-Dihydroxybiphenyl 1,2-Dioxygenase, domain 1"/>
    <property type="match status" value="2"/>
</dbReference>